<dbReference type="SMART" id="SM00034">
    <property type="entry name" value="CLECT"/>
    <property type="match status" value="1"/>
</dbReference>
<feature type="domain" description="C-type lectin" evidence="2">
    <location>
        <begin position="170"/>
        <end position="300"/>
    </location>
</feature>
<protein>
    <recommendedName>
        <fullName evidence="2">C-type lectin domain-containing protein</fullName>
    </recommendedName>
</protein>
<keyword evidence="1" id="KW-1015">Disulfide bond</keyword>
<dbReference type="InterPro" id="IPR016186">
    <property type="entry name" value="C-type_lectin-like/link_sf"/>
</dbReference>
<dbReference type="PROSITE" id="PS50041">
    <property type="entry name" value="C_TYPE_LECTIN_2"/>
    <property type="match status" value="1"/>
</dbReference>
<dbReference type="Gene3D" id="3.10.100.10">
    <property type="entry name" value="Mannose-Binding Protein A, subunit A"/>
    <property type="match status" value="1"/>
</dbReference>
<gene>
    <name evidence="3" type="ORF">NP493_396g01028</name>
</gene>
<name>A0AAD9L1S2_RIDPI</name>
<organism evidence="3 4">
    <name type="scientific">Ridgeia piscesae</name>
    <name type="common">Tubeworm</name>
    <dbReference type="NCBI Taxonomy" id="27915"/>
    <lineage>
        <taxon>Eukaryota</taxon>
        <taxon>Metazoa</taxon>
        <taxon>Spiralia</taxon>
        <taxon>Lophotrochozoa</taxon>
        <taxon>Annelida</taxon>
        <taxon>Polychaeta</taxon>
        <taxon>Sedentaria</taxon>
        <taxon>Canalipalpata</taxon>
        <taxon>Sabellida</taxon>
        <taxon>Siboglinidae</taxon>
        <taxon>Ridgeia</taxon>
    </lineage>
</organism>
<dbReference type="CDD" id="cd00037">
    <property type="entry name" value="CLECT"/>
    <property type="match status" value="1"/>
</dbReference>
<dbReference type="InterPro" id="IPR018378">
    <property type="entry name" value="C-type_lectin_CS"/>
</dbReference>
<evidence type="ECO:0000256" key="1">
    <source>
        <dbReference type="ARBA" id="ARBA00023157"/>
    </source>
</evidence>
<dbReference type="AlphaFoldDB" id="A0AAD9L1S2"/>
<dbReference type="PROSITE" id="PS00028">
    <property type="entry name" value="ZINC_FINGER_C2H2_1"/>
    <property type="match status" value="1"/>
</dbReference>
<accession>A0AAD9L1S2</accession>
<proteinExistence type="predicted"/>
<reference evidence="3" key="1">
    <citation type="journal article" date="2023" name="Mol. Biol. Evol.">
        <title>Third-Generation Sequencing Reveals the Adaptive Role of the Epigenome in Three Deep-Sea Polychaetes.</title>
        <authorList>
            <person name="Perez M."/>
            <person name="Aroh O."/>
            <person name="Sun Y."/>
            <person name="Lan Y."/>
            <person name="Juniper S.K."/>
            <person name="Young C.R."/>
            <person name="Angers B."/>
            <person name="Qian P.Y."/>
        </authorList>
    </citation>
    <scope>NUCLEOTIDE SEQUENCE</scope>
    <source>
        <strain evidence="3">R07B-5</strain>
    </source>
</reference>
<comment type="caution">
    <text evidence="3">The sequence shown here is derived from an EMBL/GenBank/DDBJ whole genome shotgun (WGS) entry which is preliminary data.</text>
</comment>
<dbReference type="InterPro" id="IPR013087">
    <property type="entry name" value="Znf_C2H2_type"/>
</dbReference>
<dbReference type="Pfam" id="PF00059">
    <property type="entry name" value="Lectin_C"/>
    <property type="match status" value="1"/>
</dbReference>
<dbReference type="EMBL" id="JAODUO010000395">
    <property type="protein sequence ID" value="KAK2181484.1"/>
    <property type="molecule type" value="Genomic_DNA"/>
</dbReference>
<dbReference type="InterPro" id="IPR001304">
    <property type="entry name" value="C-type_lectin-like"/>
</dbReference>
<evidence type="ECO:0000259" key="2">
    <source>
        <dbReference type="PROSITE" id="PS50041"/>
    </source>
</evidence>
<dbReference type="Proteomes" id="UP001209878">
    <property type="component" value="Unassembled WGS sequence"/>
</dbReference>
<dbReference type="SUPFAM" id="SSF56436">
    <property type="entry name" value="C-type lectin-like"/>
    <property type="match status" value="1"/>
</dbReference>
<evidence type="ECO:0000313" key="4">
    <source>
        <dbReference type="Proteomes" id="UP001209878"/>
    </source>
</evidence>
<dbReference type="InterPro" id="IPR016187">
    <property type="entry name" value="CTDL_fold"/>
</dbReference>
<sequence>MLLHVTVCYRSEVLQLLYVVTRHCLLQVLSVTVIVCRYTSLFVTGLKCYSCSGDDCGERLSKHPDRVAHCKITKHDANGVPEGKCFIRRDPNDKLYWGCIDDEFWPGVGWRNQTGCGEDAERGWEPDPRGHRPIVWCFCQSNYCNLNVKRIKDAVSVRLDPCPKGWINRANKSCYLIVSPDTPKAARTQTEAELQCRLVDKRAHLVSLESDNEATFVAESLRKQKPRMLNYWQGWWTSAQCQWGAKQFRWRSGAAILTVTNWAFMKAPYPNTCVWVMQNPLFSYGWGNYDCRTKAGYICEVDLATV</sequence>
<evidence type="ECO:0000313" key="3">
    <source>
        <dbReference type="EMBL" id="KAK2181484.1"/>
    </source>
</evidence>
<keyword evidence="4" id="KW-1185">Reference proteome</keyword>
<dbReference type="PROSITE" id="PS00615">
    <property type="entry name" value="C_TYPE_LECTIN_1"/>
    <property type="match status" value="1"/>
</dbReference>